<dbReference type="KEGG" id="glz:GLAREA_00029"/>
<dbReference type="PANTHER" id="PTHR10696">
    <property type="entry name" value="GAMMA-BUTYROBETAINE HYDROXYLASE-RELATED"/>
    <property type="match status" value="1"/>
</dbReference>
<dbReference type="EMBL" id="KE145367">
    <property type="protein sequence ID" value="EPE28871.1"/>
    <property type="molecule type" value="Genomic_DNA"/>
</dbReference>
<evidence type="ECO:0000313" key="4">
    <source>
        <dbReference type="EMBL" id="EPE28871.1"/>
    </source>
</evidence>
<evidence type="ECO:0000256" key="1">
    <source>
        <dbReference type="ARBA" id="ARBA00023002"/>
    </source>
</evidence>
<name>S3DA79_GLAL2</name>
<gene>
    <name evidence="4" type="ORF">GLAREA_00029</name>
</gene>
<keyword evidence="1" id="KW-0560">Oxidoreductase</keyword>
<dbReference type="RefSeq" id="XP_008082980.1">
    <property type="nucleotide sequence ID" value="XM_008084789.1"/>
</dbReference>
<dbReference type="Gene3D" id="3.60.130.10">
    <property type="entry name" value="Clavaminate synthase-like"/>
    <property type="match status" value="1"/>
</dbReference>
<dbReference type="Pfam" id="PF02668">
    <property type="entry name" value="TauD"/>
    <property type="match status" value="1"/>
</dbReference>
<organism evidence="4 5">
    <name type="scientific">Glarea lozoyensis (strain ATCC 20868 / MF5171)</name>
    <dbReference type="NCBI Taxonomy" id="1116229"/>
    <lineage>
        <taxon>Eukaryota</taxon>
        <taxon>Fungi</taxon>
        <taxon>Dikarya</taxon>
        <taxon>Ascomycota</taxon>
        <taxon>Pezizomycotina</taxon>
        <taxon>Leotiomycetes</taxon>
        <taxon>Helotiales</taxon>
        <taxon>Helotiaceae</taxon>
        <taxon>Glarea</taxon>
    </lineage>
</organism>
<dbReference type="InterPro" id="IPR003819">
    <property type="entry name" value="TauD/TfdA-like"/>
</dbReference>
<dbReference type="InterPro" id="IPR042098">
    <property type="entry name" value="TauD-like_sf"/>
</dbReference>
<dbReference type="FunFam" id="3.60.130.10:FF:000011">
    <property type="entry name" value="Taurine catabolism dioxygenase TauD"/>
    <property type="match status" value="1"/>
</dbReference>
<sequence>MAAVQTSRPAGQPDIDYAPDLDKYLARTQRRLQKEPLHEQPLPEGFPKTLVSDFVWEDQDLEKTYQWVYELNDQEIAEIEEALGHFKSLNQPLGFISQETFPLPKLHSILRDISTEIHYGHGFKVLRGLPVTKHTREENIIIYAGVSSHVAPQRGRQDNTFDGKPADVVLNHIKDLSLVVDKSLIGAPAYTADKQVFHTDSGDVVSLFALNTSASGGQSKLASTWRVYNELAATRPDLIRTLSETWVADNFENKQKPYLLKPLLFHQPSTDKTPERVILQYARRIFTGYQALPRSANIPPITEAQAEALDALHYLGERFHLGLDVRQGDIQYVNNLALFHARDGFVDTPEQQRHLIRLWLRDPEHAWPTPEVLSERWSQLYDGVTPENQVFPLEPRIRSSGRGQAKEEKPGQ</sequence>
<keyword evidence="5" id="KW-1185">Reference proteome</keyword>
<dbReference type="eggNOG" id="ENOG502R4JR">
    <property type="taxonomic scope" value="Eukaryota"/>
</dbReference>
<dbReference type="AlphaFoldDB" id="S3DA79"/>
<dbReference type="Proteomes" id="UP000016922">
    <property type="component" value="Unassembled WGS sequence"/>
</dbReference>
<reference evidence="4 5" key="1">
    <citation type="journal article" date="2013" name="BMC Genomics">
        <title>Genomics-driven discovery of the pneumocandin biosynthetic gene cluster in the fungus Glarea lozoyensis.</title>
        <authorList>
            <person name="Chen L."/>
            <person name="Yue Q."/>
            <person name="Zhang X."/>
            <person name="Xiang M."/>
            <person name="Wang C."/>
            <person name="Li S."/>
            <person name="Che Y."/>
            <person name="Ortiz-Lopez F.J."/>
            <person name="Bills G.F."/>
            <person name="Liu X."/>
            <person name="An Z."/>
        </authorList>
    </citation>
    <scope>NUCLEOTIDE SEQUENCE [LARGE SCALE GENOMIC DNA]</scope>
    <source>
        <strain evidence="5">ATCC 20868 / MF5171</strain>
    </source>
</reference>
<dbReference type="OrthoDB" id="272271at2759"/>
<feature type="domain" description="TauD/TfdA-like" evidence="3">
    <location>
        <begin position="91"/>
        <end position="359"/>
    </location>
</feature>
<feature type="region of interest" description="Disordered" evidence="2">
    <location>
        <begin position="392"/>
        <end position="412"/>
    </location>
</feature>
<protein>
    <submittedName>
        <fullName evidence="4">Clavaminate synthase-like protein</fullName>
    </submittedName>
</protein>
<dbReference type="PANTHER" id="PTHR10696:SF54">
    <property type="entry name" value="FAMILY OXIDOREDUCTASE, PUTATIVE (AFU_ORTHOLOGUE AFUA_4G13850)-RELATED"/>
    <property type="match status" value="1"/>
</dbReference>
<dbReference type="InterPro" id="IPR050411">
    <property type="entry name" value="AlphaKG_dependent_hydroxylases"/>
</dbReference>
<dbReference type="OMA" id="WHVYNEL"/>
<proteinExistence type="predicted"/>
<dbReference type="HOGENOM" id="CLU_041041_0_0_1"/>
<dbReference type="GO" id="GO:0016491">
    <property type="term" value="F:oxidoreductase activity"/>
    <property type="evidence" value="ECO:0007669"/>
    <property type="project" value="UniProtKB-KW"/>
</dbReference>
<dbReference type="SUPFAM" id="SSF51197">
    <property type="entry name" value="Clavaminate synthase-like"/>
    <property type="match status" value="1"/>
</dbReference>
<evidence type="ECO:0000259" key="3">
    <source>
        <dbReference type="Pfam" id="PF02668"/>
    </source>
</evidence>
<dbReference type="GeneID" id="19459089"/>
<evidence type="ECO:0000313" key="5">
    <source>
        <dbReference type="Proteomes" id="UP000016922"/>
    </source>
</evidence>
<evidence type="ECO:0000256" key="2">
    <source>
        <dbReference type="SAM" id="MobiDB-lite"/>
    </source>
</evidence>
<accession>S3DA79</accession>